<evidence type="ECO:0000256" key="2">
    <source>
        <dbReference type="SAM" id="Phobius"/>
    </source>
</evidence>
<dbReference type="RefSeq" id="WP_142703177.1">
    <property type="nucleotide sequence ID" value="NZ_VIRS01000002.1"/>
</dbReference>
<evidence type="ECO:0000313" key="4">
    <source>
        <dbReference type="EMBL" id="TQS46659.1"/>
    </source>
</evidence>
<dbReference type="PANTHER" id="PTHR37938:SF1">
    <property type="entry name" value="BLL0215 PROTEIN"/>
    <property type="match status" value="1"/>
</dbReference>
<comment type="caution">
    <text evidence="4">The sequence shown here is derived from an EMBL/GenBank/DDBJ whole genome shotgun (WGS) entry which is preliminary data.</text>
</comment>
<dbReference type="InParanoid" id="A0A545AZ99"/>
<keyword evidence="2" id="KW-1133">Transmembrane helix</keyword>
<evidence type="ECO:0000313" key="5">
    <source>
        <dbReference type="Proteomes" id="UP000317982"/>
    </source>
</evidence>
<sequence>MGITPVPTDDDPTSPSGGSVPPPPPPPGPGGAFDDDYDIGRPPPPPPPPGAAPGPPPPPKPFRPVLEPSRHVAQYLFDSERYCGEWRRHWIAVIRWLLALAGGTLLLGYLVGAMQNVPYVIGTVALLWVVLLIAAAYRIGDWYFDKFVLTDKRVMLIEGIVTRKVAMMPLARVTDMAYQQSPLGRVLNYGTFVLESAGQDQALREIAPLPYPNELYLLFCQVMYDPEEMLAVGDEGD</sequence>
<organism evidence="4 5">
    <name type="scientific">Cryptosporangium phraense</name>
    <dbReference type="NCBI Taxonomy" id="2593070"/>
    <lineage>
        <taxon>Bacteria</taxon>
        <taxon>Bacillati</taxon>
        <taxon>Actinomycetota</taxon>
        <taxon>Actinomycetes</taxon>
        <taxon>Cryptosporangiales</taxon>
        <taxon>Cryptosporangiaceae</taxon>
        <taxon>Cryptosporangium</taxon>
    </lineage>
</organism>
<evidence type="ECO:0000256" key="1">
    <source>
        <dbReference type="SAM" id="MobiDB-lite"/>
    </source>
</evidence>
<feature type="compositionally biased region" description="Pro residues" evidence="1">
    <location>
        <begin position="20"/>
        <end position="29"/>
    </location>
</feature>
<dbReference type="InterPro" id="IPR005182">
    <property type="entry name" value="YdbS-like_PH"/>
</dbReference>
<dbReference type="Proteomes" id="UP000317982">
    <property type="component" value="Unassembled WGS sequence"/>
</dbReference>
<evidence type="ECO:0000259" key="3">
    <source>
        <dbReference type="Pfam" id="PF03703"/>
    </source>
</evidence>
<feature type="compositionally biased region" description="Low complexity" evidence="1">
    <location>
        <begin position="1"/>
        <end position="19"/>
    </location>
</feature>
<dbReference type="OrthoDB" id="3354538at2"/>
<feature type="compositionally biased region" description="Pro residues" evidence="1">
    <location>
        <begin position="41"/>
        <end position="62"/>
    </location>
</feature>
<reference evidence="4 5" key="1">
    <citation type="submission" date="2019-07" db="EMBL/GenBank/DDBJ databases">
        <title>Cryptosporangium phraense sp. nov., isolated from plant litter.</title>
        <authorList>
            <person name="Suriyachadkun C."/>
        </authorList>
    </citation>
    <scope>NUCLEOTIDE SEQUENCE [LARGE SCALE GENOMIC DNA]</scope>
    <source>
        <strain evidence="4 5">A-T 5661</strain>
    </source>
</reference>
<dbReference type="AlphaFoldDB" id="A0A545AZ99"/>
<protein>
    <submittedName>
        <fullName evidence="4">PH domain-containing protein</fullName>
    </submittedName>
</protein>
<keyword evidence="2" id="KW-0472">Membrane</keyword>
<keyword evidence="5" id="KW-1185">Reference proteome</keyword>
<dbReference type="Pfam" id="PF03703">
    <property type="entry name" value="bPH_2"/>
    <property type="match status" value="1"/>
</dbReference>
<feature type="region of interest" description="Disordered" evidence="1">
    <location>
        <begin position="1"/>
        <end position="64"/>
    </location>
</feature>
<feature type="domain" description="YdbS-like PH" evidence="3">
    <location>
        <begin position="142"/>
        <end position="216"/>
    </location>
</feature>
<dbReference type="EMBL" id="VIRS01000002">
    <property type="protein sequence ID" value="TQS46659.1"/>
    <property type="molecule type" value="Genomic_DNA"/>
</dbReference>
<accession>A0A545AZ99</accession>
<proteinExistence type="predicted"/>
<name>A0A545AZ99_9ACTN</name>
<feature type="transmembrane region" description="Helical" evidence="2">
    <location>
        <begin position="90"/>
        <end position="111"/>
    </location>
</feature>
<gene>
    <name evidence="4" type="ORF">FL583_04585</name>
</gene>
<dbReference type="PANTHER" id="PTHR37938">
    <property type="entry name" value="BLL0215 PROTEIN"/>
    <property type="match status" value="1"/>
</dbReference>
<feature type="transmembrane region" description="Helical" evidence="2">
    <location>
        <begin position="117"/>
        <end position="137"/>
    </location>
</feature>
<keyword evidence="2" id="KW-0812">Transmembrane</keyword>